<proteinExistence type="predicted"/>
<dbReference type="KEGG" id="pry:Prubr_27310"/>
<feature type="region of interest" description="Disordered" evidence="1">
    <location>
        <begin position="67"/>
        <end position="94"/>
    </location>
</feature>
<accession>A0A810MYP3</accession>
<keyword evidence="3" id="KW-1185">Reference proteome</keyword>
<name>A0A810MYP3_9ACTN</name>
<evidence type="ECO:0000313" key="2">
    <source>
        <dbReference type="EMBL" id="BCJ65710.1"/>
    </source>
</evidence>
<evidence type="ECO:0000256" key="1">
    <source>
        <dbReference type="SAM" id="MobiDB-lite"/>
    </source>
</evidence>
<dbReference type="AlphaFoldDB" id="A0A810MYP3"/>
<dbReference type="RefSeq" id="WP_212825328.1">
    <property type="nucleotide sequence ID" value="NZ_AP023359.1"/>
</dbReference>
<gene>
    <name evidence="2" type="ORF">Prubr_27310</name>
</gene>
<dbReference type="EMBL" id="AP023359">
    <property type="protein sequence ID" value="BCJ65710.1"/>
    <property type="molecule type" value="Genomic_DNA"/>
</dbReference>
<protein>
    <submittedName>
        <fullName evidence="2">Uncharacterized protein</fullName>
    </submittedName>
</protein>
<sequence>MAITIDALTKGLVDRFMSALAAGWKMSDGYDIYLPSAREVRGFLNGVAPSAPGVALAGGLGCNQEPSLPMSSALGTFPPHGRPAPSADASTTQR</sequence>
<reference evidence="2" key="1">
    <citation type="submission" date="2020-08" db="EMBL/GenBank/DDBJ databases">
        <title>Whole genome shotgun sequence of Polymorphospora rubra NBRC 101157.</title>
        <authorList>
            <person name="Komaki H."/>
            <person name="Tamura T."/>
        </authorList>
    </citation>
    <scope>NUCLEOTIDE SEQUENCE</scope>
    <source>
        <strain evidence="2">NBRC 101157</strain>
    </source>
</reference>
<evidence type="ECO:0000313" key="3">
    <source>
        <dbReference type="Proteomes" id="UP000680866"/>
    </source>
</evidence>
<dbReference type="Proteomes" id="UP000680866">
    <property type="component" value="Chromosome"/>
</dbReference>
<organism evidence="2 3">
    <name type="scientific">Polymorphospora rubra</name>
    <dbReference type="NCBI Taxonomy" id="338584"/>
    <lineage>
        <taxon>Bacteria</taxon>
        <taxon>Bacillati</taxon>
        <taxon>Actinomycetota</taxon>
        <taxon>Actinomycetes</taxon>
        <taxon>Micromonosporales</taxon>
        <taxon>Micromonosporaceae</taxon>
        <taxon>Polymorphospora</taxon>
    </lineage>
</organism>